<proteinExistence type="predicted"/>
<protein>
    <submittedName>
        <fullName evidence="2">Uncharacterized protein</fullName>
    </submittedName>
</protein>
<accession>A0A6A6G9K0</accession>
<dbReference type="Proteomes" id="UP000799538">
    <property type="component" value="Unassembled WGS sequence"/>
</dbReference>
<evidence type="ECO:0000313" key="2">
    <source>
        <dbReference type="EMBL" id="KAF2222258.1"/>
    </source>
</evidence>
<evidence type="ECO:0000313" key="3">
    <source>
        <dbReference type="Proteomes" id="UP000799538"/>
    </source>
</evidence>
<feature type="region of interest" description="Disordered" evidence="1">
    <location>
        <begin position="16"/>
        <end position="38"/>
    </location>
</feature>
<gene>
    <name evidence="2" type="ORF">BDZ85DRAFT_125707</name>
</gene>
<reference evidence="3" key="1">
    <citation type="journal article" date="2020" name="Stud. Mycol.">
        <title>101 Dothideomycetes genomes: A test case for predicting lifestyles and emergence of pathogens.</title>
        <authorList>
            <person name="Haridas S."/>
            <person name="Albert R."/>
            <person name="Binder M."/>
            <person name="Bloem J."/>
            <person name="LaButti K."/>
            <person name="Salamov A."/>
            <person name="Andreopoulos B."/>
            <person name="Baker S."/>
            <person name="Barry K."/>
            <person name="Bills G."/>
            <person name="Bluhm B."/>
            <person name="Cannon C."/>
            <person name="Castanera R."/>
            <person name="Culley D."/>
            <person name="Daum C."/>
            <person name="Ezra D."/>
            <person name="Gonzalez J."/>
            <person name="Henrissat B."/>
            <person name="Kuo A."/>
            <person name="Liang C."/>
            <person name="Lipzen A."/>
            <person name="Lutzoni F."/>
            <person name="Magnuson J."/>
            <person name="Mondo S."/>
            <person name="Nolan M."/>
            <person name="Ohm R."/>
            <person name="Pangilinan J."/>
            <person name="Park H.-J."/>
            <person name="Ramirez L."/>
            <person name="Alfaro M."/>
            <person name="Sun H."/>
            <person name="Tritt A."/>
            <person name="Yoshinaga Y."/>
            <person name="Zwiers L.-H."/>
            <person name="Turgeon B."/>
            <person name="Goodwin S."/>
            <person name="Spatafora J."/>
            <person name="Crous P."/>
            <person name="Grigoriev I."/>
        </authorList>
    </citation>
    <scope>NUCLEOTIDE SEQUENCE [LARGE SCALE GENOMIC DNA]</scope>
    <source>
        <strain evidence="3">CECT 20119</strain>
    </source>
</reference>
<name>A0A6A6G9K0_9PEZI</name>
<dbReference type="AlphaFoldDB" id="A0A6A6G9K0"/>
<organism evidence="2 3">
    <name type="scientific">Elsinoe ampelina</name>
    <dbReference type="NCBI Taxonomy" id="302913"/>
    <lineage>
        <taxon>Eukaryota</taxon>
        <taxon>Fungi</taxon>
        <taxon>Dikarya</taxon>
        <taxon>Ascomycota</taxon>
        <taxon>Pezizomycotina</taxon>
        <taxon>Dothideomycetes</taxon>
        <taxon>Dothideomycetidae</taxon>
        <taxon>Myriangiales</taxon>
        <taxon>Elsinoaceae</taxon>
        <taxon>Elsinoe</taxon>
    </lineage>
</organism>
<sequence>MHDRLHMPFAVSGKVAADKLSHQQQEEKRKSSLTRGRSCSTGSVLHDLCRCMLMFGLCDFFDVQTTSPACDAFRNVYPQLSSDIEPRVYDKLDQLDKLSPSHASTELNRHITSSSGQSLVLQPVAPSPQVGPSPGRHLTQINISAITYYQVRAFTFTTCTRAIATDPYRTSARDCTSPTTSYTATSS</sequence>
<dbReference type="EMBL" id="ML992508">
    <property type="protein sequence ID" value="KAF2222258.1"/>
    <property type="molecule type" value="Genomic_DNA"/>
</dbReference>
<evidence type="ECO:0000256" key="1">
    <source>
        <dbReference type="SAM" id="MobiDB-lite"/>
    </source>
</evidence>
<keyword evidence="3" id="KW-1185">Reference proteome</keyword>
<feature type="compositionally biased region" description="Basic and acidic residues" evidence="1">
    <location>
        <begin position="16"/>
        <end position="30"/>
    </location>
</feature>